<dbReference type="OrthoDB" id="9812053at2"/>
<proteinExistence type="predicted"/>
<dbReference type="InterPro" id="IPR027396">
    <property type="entry name" value="DsrEFH-like"/>
</dbReference>
<dbReference type="PANTHER" id="PTHR34874">
    <property type="entry name" value="PROTEIN YCHN"/>
    <property type="match status" value="1"/>
</dbReference>
<evidence type="ECO:0000313" key="1">
    <source>
        <dbReference type="EMBL" id="RNJ47908.1"/>
    </source>
</evidence>
<gene>
    <name evidence="1" type="ORF">D1O30_20850</name>
</gene>
<dbReference type="PANTHER" id="PTHR34874:SF1">
    <property type="entry name" value="PROTEIN YCHN"/>
    <property type="match status" value="1"/>
</dbReference>
<dbReference type="Gene3D" id="3.40.1260.10">
    <property type="entry name" value="DsrEFH-like"/>
    <property type="match status" value="1"/>
</dbReference>
<sequence>MKALFILNDAPYGSERVYNALRLAHALQKDSRAEVAVFLMADAVIAAKAGQKTPDGYYNVERMLKRVLAGAGKVLLCGACMDARGLEEDALLEGARRSTMDELAAATLEADKVLVF</sequence>
<dbReference type="Pfam" id="PF02635">
    <property type="entry name" value="DsrE"/>
    <property type="match status" value="1"/>
</dbReference>
<reference evidence="1 2" key="1">
    <citation type="submission" date="2018-08" db="EMBL/GenBank/DDBJ databases">
        <title>Genome sequence of Methylocystis hirsuta CSC1, a methanotroph able to accumulate PHAs.</title>
        <authorList>
            <person name="Bordel S."/>
            <person name="Rodriguez E."/>
            <person name="Gancedo J."/>
            <person name="Munoz R."/>
        </authorList>
    </citation>
    <scope>NUCLEOTIDE SEQUENCE [LARGE SCALE GENOMIC DNA]</scope>
    <source>
        <strain evidence="1 2">CSC1</strain>
    </source>
</reference>
<dbReference type="RefSeq" id="WP_123177999.1">
    <property type="nucleotide sequence ID" value="NZ_QWDD01000004.1"/>
</dbReference>
<dbReference type="Proteomes" id="UP000268623">
    <property type="component" value="Unassembled WGS sequence"/>
</dbReference>
<organism evidence="1 2">
    <name type="scientific">Methylocystis hirsuta</name>
    <dbReference type="NCBI Taxonomy" id="369798"/>
    <lineage>
        <taxon>Bacteria</taxon>
        <taxon>Pseudomonadati</taxon>
        <taxon>Pseudomonadota</taxon>
        <taxon>Alphaproteobacteria</taxon>
        <taxon>Hyphomicrobiales</taxon>
        <taxon>Methylocystaceae</taxon>
        <taxon>Methylocystis</taxon>
    </lineage>
</organism>
<dbReference type="AlphaFoldDB" id="A0A3M9XLJ3"/>
<name>A0A3M9XLJ3_9HYPH</name>
<dbReference type="GO" id="GO:0005829">
    <property type="term" value="C:cytosol"/>
    <property type="evidence" value="ECO:0007669"/>
    <property type="project" value="TreeGrafter"/>
</dbReference>
<evidence type="ECO:0000313" key="2">
    <source>
        <dbReference type="Proteomes" id="UP000268623"/>
    </source>
</evidence>
<dbReference type="InterPro" id="IPR003787">
    <property type="entry name" value="Sulphur_relay_DsrE/F-like"/>
</dbReference>
<dbReference type="SUPFAM" id="SSF75169">
    <property type="entry name" value="DsrEFH-like"/>
    <property type="match status" value="1"/>
</dbReference>
<keyword evidence="2" id="KW-1185">Reference proteome</keyword>
<comment type="caution">
    <text evidence="1">The sequence shown here is derived from an EMBL/GenBank/DDBJ whole genome shotgun (WGS) entry which is preliminary data.</text>
</comment>
<accession>A0A3M9XLJ3</accession>
<protein>
    <submittedName>
        <fullName evidence="1">Uncharacterized protein</fullName>
    </submittedName>
</protein>
<dbReference type="EMBL" id="QWDD01000004">
    <property type="protein sequence ID" value="RNJ47908.1"/>
    <property type="molecule type" value="Genomic_DNA"/>
</dbReference>